<dbReference type="NCBIfam" id="NF046100">
    <property type="entry name" value="RSP_2648_fam_PIN"/>
    <property type="match status" value="1"/>
</dbReference>
<dbReference type="SUPFAM" id="SSF88723">
    <property type="entry name" value="PIN domain-like"/>
    <property type="match status" value="1"/>
</dbReference>
<dbReference type="AlphaFoldDB" id="A0A2T0X5M7"/>
<dbReference type="InterPro" id="IPR002716">
    <property type="entry name" value="PIN_dom"/>
</dbReference>
<organism evidence="2 3">
    <name type="scientific">Donghicola tyrosinivorans</name>
    <dbReference type="NCBI Taxonomy" id="1652492"/>
    <lineage>
        <taxon>Bacteria</taxon>
        <taxon>Pseudomonadati</taxon>
        <taxon>Pseudomonadota</taxon>
        <taxon>Alphaproteobacteria</taxon>
        <taxon>Rhodobacterales</taxon>
        <taxon>Roseobacteraceae</taxon>
        <taxon>Donghicola</taxon>
    </lineage>
</organism>
<comment type="caution">
    <text evidence="2">The sequence shown here is derived from an EMBL/GenBank/DDBJ whole genome shotgun (WGS) entry which is preliminary data.</text>
</comment>
<dbReference type="RefSeq" id="WP_106262506.1">
    <property type="nucleotide sequence ID" value="NZ_PVTQ01000001.1"/>
</dbReference>
<proteinExistence type="predicted"/>
<dbReference type="Pfam" id="PF13470">
    <property type="entry name" value="PIN_3"/>
    <property type="match status" value="1"/>
</dbReference>
<feature type="domain" description="PIN" evidence="1">
    <location>
        <begin position="2"/>
        <end position="108"/>
    </location>
</feature>
<accession>A0A2T0X5M7</accession>
<dbReference type="Proteomes" id="UP000238392">
    <property type="component" value="Unassembled WGS sequence"/>
</dbReference>
<protein>
    <submittedName>
        <fullName evidence="2">Putative nucleic acid-binding protein</fullName>
    </submittedName>
</protein>
<dbReference type="InterPro" id="IPR029060">
    <property type="entry name" value="PIN-like_dom_sf"/>
</dbReference>
<gene>
    <name evidence="2" type="ORF">CLV74_101384</name>
</gene>
<reference evidence="2 3" key="1">
    <citation type="submission" date="2018-03" db="EMBL/GenBank/DDBJ databases">
        <title>Genomic Encyclopedia of Archaeal and Bacterial Type Strains, Phase II (KMG-II): from individual species to whole genera.</title>
        <authorList>
            <person name="Goeker M."/>
        </authorList>
    </citation>
    <scope>NUCLEOTIDE SEQUENCE [LARGE SCALE GENOMIC DNA]</scope>
    <source>
        <strain evidence="2 3">DSM 100212</strain>
    </source>
</reference>
<evidence type="ECO:0000313" key="2">
    <source>
        <dbReference type="EMBL" id="PRY94248.1"/>
    </source>
</evidence>
<dbReference type="EMBL" id="PVTQ01000001">
    <property type="protein sequence ID" value="PRY94248.1"/>
    <property type="molecule type" value="Genomic_DNA"/>
</dbReference>
<evidence type="ECO:0000313" key="3">
    <source>
        <dbReference type="Proteomes" id="UP000238392"/>
    </source>
</evidence>
<dbReference type="OrthoDB" id="211933at2"/>
<keyword evidence="3" id="KW-1185">Reference proteome</keyword>
<name>A0A2T0X5M7_9RHOB</name>
<evidence type="ECO:0000259" key="1">
    <source>
        <dbReference type="Pfam" id="PF13470"/>
    </source>
</evidence>
<sequence length="179" mass="19961">MKVLLDACVLFPTVMREVLIGAAQAGLYEPLWSDRLLEEWRRAAARFGPVEAMQAEAQIALLRAAFPKSAVQGYEPIEARLYLPDMDDLHVLAAAIKGHADVLVTLNAKDFPRHTLTEEGLERLDADQFMMMLHDRAPDQVGAVVEKVRATAEAMDDAPRETRALMKKARMPRLGKRLG</sequence>